<dbReference type="Proteomes" id="UP001590951">
    <property type="component" value="Unassembled WGS sequence"/>
</dbReference>
<dbReference type="EMBL" id="JBHFEH010000001">
    <property type="protein sequence ID" value="KAL2059308.1"/>
    <property type="molecule type" value="Genomic_DNA"/>
</dbReference>
<sequence>MTMNYSPSAAFSLTEALESEVLSLVRIHIAAFALENSSRLMFKDNASRERKLQEMLQAQISDPNYAVIKAVDKDTDEIFGWLGVVGLDTQSHKGKVTQQTLTKSESRR</sequence>
<keyword evidence="2" id="KW-1185">Reference proteome</keyword>
<evidence type="ECO:0000313" key="1">
    <source>
        <dbReference type="EMBL" id="KAL2059308.1"/>
    </source>
</evidence>
<protein>
    <submittedName>
        <fullName evidence="1">Uncharacterized protein</fullName>
    </submittedName>
</protein>
<organism evidence="1 2">
    <name type="scientific">Lepraria finkii</name>
    <dbReference type="NCBI Taxonomy" id="1340010"/>
    <lineage>
        <taxon>Eukaryota</taxon>
        <taxon>Fungi</taxon>
        <taxon>Dikarya</taxon>
        <taxon>Ascomycota</taxon>
        <taxon>Pezizomycotina</taxon>
        <taxon>Lecanoromycetes</taxon>
        <taxon>OSLEUM clade</taxon>
        <taxon>Lecanoromycetidae</taxon>
        <taxon>Lecanorales</taxon>
        <taxon>Lecanorineae</taxon>
        <taxon>Stereocaulaceae</taxon>
        <taxon>Lepraria</taxon>
    </lineage>
</organism>
<comment type="caution">
    <text evidence="1">The sequence shown here is derived from an EMBL/GenBank/DDBJ whole genome shotgun (WGS) entry which is preliminary data.</text>
</comment>
<gene>
    <name evidence="1" type="ORF">ABVK25_000600</name>
</gene>
<reference evidence="1 2" key="1">
    <citation type="submission" date="2024-09" db="EMBL/GenBank/DDBJ databases">
        <title>Rethinking Asexuality: The Enigmatic Case of Functional Sexual Genes in Lepraria (Stereocaulaceae).</title>
        <authorList>
            <person name="Doellman M."/>
            <person name="Sun Y."/>
            <person name="Barcenas-Pena A."/>
            <person name="Lumbsch H.T."/>
            <person name="Grewe F."/>
        </authorList>
    </citation>
    <scope>NUCLEOTIDE SEQUENCE [LARGE SCALE GENOMIC DNA]</scope>
    <source>
        <strain evidence="1 2">Grewe 0041</strain>
    </source>
</reference>
<proteinExistence type="predicted"/>
<evidence type="ECO:0000313" key="2">
    <source>
        <dbReference type="Proteomes" id="UP001590951"/>
    </source>
</evidence>
<accession>A0ABR4BNC5</accession>
<name>A0ABR4BNC5_9LECA</name>